<name>A0ABQ3BEZ1_9GAMM</name>
<dbReference type="Pfam" id="PF07676">
    <property type="entry name" value="PD40"/>
    <property type="match status" value="1"/>
</dbReference>
<dbReference type="InterPro" id="IPR040698">
    <property type="entry name" value="HZS_alpha_mid"/>
</dbReference>
<reference evidence="3" key="1">
    <citation type="journal article" date="2019" name="Int. J. Syst. Evol. Microbiol.">
        <title>The Global Catalogue of Microorganisms (GCM) 10K type strain sequencing project: providing services to taxonomists for standard genome sequencing and annotation.</title>
        <authorList>
            <consortium name="The Broad Institute Genomics Platform"/>
            <consortium name="The Broad Institute Genome Sequencing Center for Infectious Disease"/>
            <person name="Wu L."/>
            <person name="Ma J."/>
        </authorList>
    </citation>
    <scope>NUCLEOTIDE SEQUENCE [LARGE SCALE GENOMIC DNA]</scope>
    <source>
        <strain evidence="3">KCTC 32239</strain>
    </source>
</reference>
<keyword evidence="3" id="KW-1185">Reference proteome</keyword>
<comment type="caution">
    <text evidence="2">The sequence shown here is derived from an EMBL/GenBank/DDBJ whole genome shotgun (WGS) entry which is preliminary data.</text>
</comment>
<protein>
    <recommendedName>
        <fullName evidence="1">Hydrazine synthase alpha subunit middle domain-containing protein</fullName>
    </recommendedName>
</protein>
<dbReference type="PROSITE" id="PS51257">
    <property type="entry name" value="PROKAR_LIPOPROTEIN"/>
    <property type="match status" value="1"/>
</dbReference>
<dbReference type="InterPro" id="IPR011042">
    <property type="entry name" value="6-blade_b-propeller_TolB-like"/>
</dbReference>
<organism evidence="2 3">
    <name type="scientific">Cellvibrio zantedeschiae</name>
    <dbReference type="NCBI Taxonomy" id="1237077"/>
    <lineage>
        <taxon>Bacteria</taxon>
        <taxon>Pseudomonadati</taxon>
        <taxon>Pseudomonadota</taxon>
        <taxon>Gammaproteobacteria</taxon>
        <taxon>Cellvibrionales</taxon>
        <taxon>Cellvibrionaceae</taxon>
        <taxon>Cellvibrio</taxon>
    </lineage>
</organism>
<dbReference type="EMBL" id="BMYZ01000005">
    <property type="protein sequence ID" value="GGY87874.1"/>
    <property type="molecule type" value="Genomic_DNA"/>
</dbReference>
<dbReference type="RefSeq" id="WP_189421249.1">
    <property type="nucleotide sequence ID" value="NZ_BMYZ01000005.1"/>
</dbReference>
<dbReference type="Pfam" id="PF18582">
    <property type="entry name" value="HZS_alpha"/>
    <property type="match status" value="1"/>
</dbReference>
<accession>A0ABQ3BEZ1</accession>
<dbReference type="Proteomes" id="UP000619761">
    <property type="component" value="Unassembled WGS sequence"/>
</dbReference>
<evidence type="ECO:0000313" key="2">
    <source>
        <dbReference type="EMBL" id="GGY87874.1"/>
    </source>
</evidence>
<feature type="domain" description="Hydrazine synthase alpha subunit middle" evidence="1">
    <location>
        <begin position="520"/>
        <end position="612"/>
    </location>
</feature>
<gene>
    <name evidence="2" type="ORF">GCM10011613_36120</name>
</gene>
<evidence type="ECO:0000313" key="3">
    <source>
        <dbReference type="Proteomes" id="UP000619761"/>
    </source>
</evidence>
<dbReference type="InterPro" id="IPR011659">
    <property type="entry name" value="WD40"/>
</dbReference>
<evidence type="ECO:0000259" key="1">
    <source>
        <dbReference type="Pfam" id="PF18582"/>
    </source>
</evidence>
<sequence length="963" mass="104906">MLRPQISGLAGSALAGTFCVWLSVCVLLSACGGGSGTSKSSDSGQKPDPVAVDLPIAYIKRPIPVDEDENPVFPDLLDPTDFNPGAAVYVKERATALATPVNITEGAFEKGALYDVKDLSTSPDGKKLLFALHPPMLENVTEEKQPKWQIWEYNLTTKILRPIITSSIVALQGHDVSPRYLPDGRIVFSSTRQIRSKAILLDDGKPQFSALEEGSDTPAFVLHSMKDDGTDIQQLTYNQSHDLQPTVLQNGKILYSHWDQFATNKLSFYTANPDGTQVERHYGYFSLNIAPETANAPRNRLFRPQEMPDGRIAAILKPNEAMLGGDMVVIDTKHFFENDLQIPAGGGTGTTAQASISILPINTKVGENEFSQHGRYSSLTPLFDGTNRLLVSWSECRLIEPKDKRLVPCTATWLATPGVKEADPIYGIWVYNITQQTQQPVVLAEEGMMFSEPVSLEPRAAATYLQPKIEADLAAESVGMLHIRSVYDMDGKFNNYGAAAFTSIEQIAQAAPDQRPIRFVRLIKAVSIPDDETADNLGDNTYGELFNQFTNLREILGYAPVEPDGSVKIKVPADVAFTLELINKDGKRVGALHRNWLQVRPGEVRECNGCHNAVTVNAGHGRSDAELASINKGAGGSQFTNTVRFDPLGTPSLPKAGETMAEFASHTTYCLIPGDPTTCAPFSNKAKSTNLRAPSVDLVFDDEWTDPAVRPKTASFAYRYKNLALVASDIHSPTAEACMEADGWSSLCRVTINYENHLQPIWERARGAANGIADTTCVTCHTSTDADGNVNMKIPDGQLELLGTKAANNQRMLSYTELTTTTNKQILNVNNVPTIEIPVCELAPADLYPDIDACVIVRDTNGVPTCNGVANCPFVQDAITDAVVLDAMGNPTPLTRNIGIPPSMSRGSALGSARFFNKFANFNAATDTVDHRGLLNASELKLLSEWLDIGGTYYNNPFDMIRQ</sequence>
<proteinExistence type="predicted"/>
<dbReference type="Gene3D" id="2.120.10.30">
    <property type="entry name" value="TolB, C-terminal domain"/>
    <property type="match status" value="1"/>
</dbReference>
<dbReference type="SUPFAM" id="SSF69304">
    <property type="entry name" value="Tricorn protease N-terminal domain"/>
    <property type="match status" value="1"/>
</dbReference>